<organism evidence="2">
    <name type="scientific">Hyperionvirus sp</name>
    <dbReference type="NCBI Taxonomy" id="2487770"/>
    <lineage>
        <taxon>Viruses</taxon>
        <taxon>Varidnaviria</taxon>
        <taxon>Bamfordvirae</taxon>
        <taxon>Nucleocytoviricota</taxon>
        <taxon>Megaviricetes</taxon>
        <taxon>Imitervirales</taxon>
        <taxon>Mimiviridae</taxon>
        <taxon>Klosneuvirinae</taxon>
    </lineage>
</organism>
<sequence>MGNAQNSDTVYQEEQSFWNRTSLGIVNWLWALIILIIIICWAYKGKWLSGSGADWGSKKTGTVYFSDRGLMKAPTISPVEARLGNLME</sequence>
<proteinExistence type="predicted"/>
<reference evidence="2" key="1">
    <citation type="submission" date="2018-10" db="EMBL/GenBank/DDBJ databases">
        <title>Hidden diversity of soil giant viruses.</title>
        <authorList>
            <person name="Schulz F."/>
            <person name="Alteio L."/>
            <person name="Goudeau D."/>
            <person name="Ryan E.M."/>
            <person name="Malmstrom R.R."/>
            <person name="Blanchard J."/>
            <person name="Woyke T."/>
        </authorList>
    </citation>
    <scope>NUCLEOTIDE SEQUENCE</scope>
    <source>
        <strain evidence="2">HYV1</strain>
    </source>
</reference>
<accession>A0A3G5A8K7</accession>
<evidence type="ECO:0000256" key="1">
    <source>
        <dbReference type="SAM" id="Phobius"/>
    </source>
</evidence>
<keyword evidence="1" id="KW-1133">Transmembrane helix</keyword>
<protein>
    <submittedName>
        <fullName evidence="2">Uncharacterized protein</fullName>
    </submittedName>
</protein>
<gene>
    <name evidence="2" type="ORF">Hyperionvirus9_14</name>
</gene>
<keyword evidence="1" id="KW-0472">Membrane</keyword>
<evidence type="ECO:0000313" key="2">
    <source>
        <dbReference type="EMBL" id="AYV83597.1"/>
    </source>
</evidence>
<keyword evidence="1" id="KW-0812">Transmembrane</keyword>
<name>A0A3G5A8K7_9VIRU</name>
<dbReference type="EMBL" id="MK072391">
    <property type="protein sequence ID" value="AYV83597.1"/>
    <property type="molecule type" value="Genomic_DNA"/>
</dbReference>
<feature type="transmembrane region" description="Helical" evidence="1">
    <location>
        <begin position="25"/>
        <end position="43"/>
    </location>
</feature>